<dbReference type="GeneID" id="41324126"/>
<dbReference type="InterPro" id="IPR002645">
    <property type="entry name" value="STAS_dom"/>
</dbReference>
<organism evidence="7 8">
    <name type="scientific">Methanomassiliicoccus intestinalis (strain Issoire-Mx1)</name>
    <dbReference type="NCBI Taxonomy" id="1295009"/>
    <lineage>
        <taxon>Archaea</taxon>
        <taxon>Methanobacteriati</taxon>
        <taxon>Thermoplasmatota</taxon>
        <taxon>Thermoplasmata</taxon>
        <taxon>Methanomassiliicoccales</taxon>
        <taxon>Methanomassiliicoccaceae</taxon>
        <taxon>Methanomassiliicoccus</taxon>
    </lineage>
</organism>
<feature type="transmembrane region" description="Helical" evidence="5">
    <location>
        <begin position="69"/>
        <end position="88"/>
    </location>
</feature>
<evidence type="ECO:0000256" key="3">
    <source>
        <dbReference type="ARBA" id="ARBA00022989"/>
    </source>
</evidence>
<dbReference type="InterPro" id="IPR036513">
    <property type="entry name" value="STAS_dom_sf"/>
</dbReference>
<evidence type="ECO:0000256" key="1">
    <source>
        <dbReference type="ARBA" id="ARBA00004141"/>
    </source>
</evidence>
<dbReference type="SUPFAM" id="SSF52091">
    <property type="entry name" value="SpoIIaa-like"/>
    <property type="match status" value="1"/>
</dbReference>
<reference evidence="7 8" key="1">
    <citation type="journal article" date="2013" name="Genome Announc.">
        <title>Genome sequence of 'Candidatus Methanomassiliicoccus intestinalis' Issoire-Mx1, a third thermoplasmatales-related methanogenic archaeon from human feces.</title>
        <authorList>
            <person name="Borrel G."/>
            <person name="Harris H.M."/>
            <person name="Parisot N."/>
            <person name="Gaci N."/>
            <person name="Tottey W."/>
            <person name="Mihajlovski A."/>
            <person name="Deane J."/>
            <person name="Gribaldo S."/>
            <person name="Bardot O."/>
            <person name="Peyretaillade E."/>
            <person name="Peyret P."/>
            <person name="O'Toole P.W."/>
            <person name="Brugere J.F."/>
        </authorList>
    </citation>
    <scope>NUCLEOTIDE SEQUENCE [LARGE SCALE GENOMIC DNA]</scope>
    <source>
        <strain evidence="7 8">Issoire-Mx1</strain>
    </source>
</reference>
<feature type="transmembrane region" description="Helical" evidence="5">
    <location>
        <begin position="240"/>
        <end position="260"/>
    </location>
</feature>
<dbReference type="InterPro" id="IPR001902">
    <property type="entry name" value="SLC26A/SulP_fam"/>
</dbReference>
<dbReference type="GO" id="GO:0016020">
    <property type="term" value="C:membrane"/>
    <property type="evidence" value="ECO:0007669"/>
    <property type="project" value="UniProtKB-SubCell"/>
</dbReference>
<dbReference type="InterPro" id="IPR011547">
    <property type="entry name" value="SLC26A/SulP_dom"/>
</dbReference>
<name>R9T7Z2_METII</name>
<feature type="domain" description="STAS" evidence="6">
    <location>
        <begin position="430"/>
        <end position="541"/>
    </location>
</feature>
<feature type="transmembrane region" description="Helical" evidence="5">
    <location>
        <begin position="281"/>
        <end position="300"/>
    </location>
</feature>
<feature type="transmembrane region" description="Helical" evidence="5">
    <location>
        <begin position="377"/>
        <end position="407"/>
    </location>
</feature>
<feature type="transmembrane region" description="Helical" evidence="5">
    <location>
        <begin position="320"/>
        <end position="338"/>
    </location>
</feature>
<dbReference type="Gene3D" id="3.30.750.24">
    <property type="entry name" value="STAS domain"/>
    <property type="match status" value="1"/>
</dbReference>
<evidence type="ECO:0000259" key="6">
    <source>
        <dbReference type="PROSITE" id="PS50801"/>
    </source>
</evidence>
<evidence type="ECO:0000256" key="2">
    <source>
        <dbReference type="ARBA" id="ARBA00022692"/>
    </source>
</evidence>
<protein>
    <submittedName>
        <fullName evidence="7">Sulfate transporter</fullName>
    </submittedName>
</protein>
<dbReference type="STRING" id="1295009.MMINT_17680"/>
<feature type="transmembrane region" description="Helical" evidence="5">
    <location>
        <begin position="127"/>
        <end position="151"/>
    </location>
</feature>
<feature type="transmembrane region" description="Helical" evidence="5">
    <location>
        <begin position="45"/>
        <end position="62"/>
    </location>
</feature>
<evidence type="ECO:0000256" key="5">
    <source>
        <dbReference type="SAM" id="Phobius"/>
    </source>
</evidence>
<sequence length="547" mass="57993">MKLFTSVLPNGKTEIRGDLIAGITLATVAIPQAIGYANIAGMPLATGLYTLLIPSLIFAVFASSRHLSIGADSSTALILAGGLTAVAARGSADYISLALMVTLVVGILLIVSGILKLGFIADFLSDTVMIAFLTGVGIVIMVEQIPGMLGISNLGNGVINIASAVFTHLDLVSFISIIIAAASLLIIFLSRKISRKIPDMLIVVIGSILISIIFNLKSTIDTIGNVSQGLPSLTFPTADSFSMLPQMSLTIASLFLVAVAKSASLSRVYSSKSHDSFDENRDLISLGIANIGAGLTGAFISSGTSGRTEVTYYAGGKGQFTQIVMSIIVIVVLVFLTAPLSNMPLAALSAIVFVIGLEMVDVKGLRSIIKKSKGEAIVAVASIFAVVFLGVEIGIVFAMVASLLFHVKSGYKPKNRLLVFKDGQLATLPVSSRKQALPGLIIYRFNSSMYYANAPTLREDLETLSNDVKWLCLDMSAVPSIDISAGDALIESINNLKEKNVKVVFSDVDPDVSKDLLRLGITYEVGPESFFKFPRDVVDAYEKSEYT</sequence>
<dbReference type="Pfam" id="PF00916">
    <property type="entry name" value="Sulfate_transp"/>
    <property type="match status" value="1"/>
</dbReference>
<dbReference type="Proteomes" id="UP000014070">
    <property type="component" value="Chromosome"/>
</dbReference>
<keyword evidence="2 5" id="KW-0812">Transmembrane</keyword>
<evidence type="ECO:0000313" key="8">
    <source>
        <dbReference type="Proteomes" id="UP000014070"/>
    </source>
</evidence>
<dbReference type="GO" id="GO:0055085">
    <property type="term" value="P:transmembrane transport"/>
    <property type="evidence" value="ECO:0007669"/>
    <property type="project" value="InterPro"/>
</dbReference>
<dbReference type="CDD" id="cd07042">
    <property type="entry name" value="STAS_SulP_like_sulfate_transporter"/>
    <property type="match status" value="1"/>
</dbReference>
<dbReference type="KEGG" id="mer:MMINT_17680"/>
<dbReference type="PROSITE" id="PS50801">
    <property type="entry name" value="STAS"/>
    <property type="match status" value="1"/>
</dbReference>
<keyword evidence="3 5" id="KW-1133">Transmembrane helix</keyword>
<dbReference type="AlphaFoldDB" id="R9T7Z2"/>
<dbReference type="RefSeq" id="WP_020449582.1">
    <property type="nucleotide sequence ID" value="NC_021353.1"/>
</dbReference>
<evidence type="ECO:0000256" key="4">
    <source>
        <dbReference type="ARBA" id="ARBA00023136"/>
    </source>
</evidence>
<dbReference type="EMBL" id="CP005934">
    <property type="protein sequence ID" value="AGN27057.1"/>
    <property type="molecule type" value="Genomic_DNA"/>
</dbReference>
<gene>
    <name evidence="7" type="ORF">MMINT_17680</name>
</gene>
<proteinExistence type="predicted"/>
<feature type="transmembrane region" description="Helical" evidence="5">
    <location>
        <begin position="201"/>
        <end position="220"/>
    </location>
</feature>
<keyword evidence="4 5" id="KW-0472">Membrane</keyword>
<comment type="subcellular location">
    <subcellularLocation>
        <location evidence="1">Membrane</location>
        <topology evidence="1">Multi-pass membrane protein</topology>
    </subcellularLocation>
</comment>
<evidence type="ECO:0000313" key="7">
    <source>
        <dbReference type="EMBL" id="AGN27057.1"/>
    </source>
</evidence>
<dbReference type="PANTHER" id="PTHR11814">
    <property type="entry name" value="SULFATE TRANSPORTER"/>
    <property type="match status" value="1"/>
</dbReference>
<feature type="transmembrane region" description="Helical" evidence="5">
    <location>
        <begin position="171"/>
        <end position="189"/>
    </location>
</feature>
<dbReference type="Pfam" id="PF01740">
    <property type="entry name" value="STAS"/>
    <property type="match status" value="1"/>
</dbReference>
<feature type="transmembrane region" description="Helical" evidence="5">
    <location>
        <begin position="94"/>
        <end position="115"/>
    </location>
</feature>
<dbReference type="HOGENOM" id="CLU_003182_13_0_2"/>
<keyword evidence="8" id="KW-1185">Reference proteome</keyword>
<dbReference type="InParanoid" id="R9T7Z2"/>
<dbReference type="OrthoDB" id="71034at2157"/>
<accession>R9T7Z2</accession>